<organism evidence="1 2">
    <name type="scientific">Burkholderia thailandensis</name>
    <dbReference type="NCBI Taxonomy" id="57975"/>
    <lineage>
        <taxon>Bacteria</taxon>
        <taxon>Pseudomonadati</taxon>
        <taxon>Pseudomonadota</taxon>
        <taxon>Betaproteobacteria</taxon>
        <taxon>Burkholderiales</taxon>
        <taxon>Burkholderiaceae</taxon>
        <taxon>Burkholderia</taxon>
        <taxon>pseudomallei group</taxon>
    </lineage>
</organism>
<sequence length="76" mass="7893">MSSTRRVVQASSTAPVACSSRLMCPLTADGVSASRSAAGAKPRLSATSRKVRSSTMSSDIAAESDGAFMWITHSTR</sequence>
<proteinExistence type="predicted"/>
<dbReference type="Proteomes" id="UP001272137">
    <property type="component" value="Unassembled WGS sequence"/>
</dbReference>
<comment type="caution">
    <text evidence="1">The sequence shown here is derived from an EMBL/GenBank/DDBJ whole genome shotgun (WGS) entry which is preliminary data.</text>
</comment>
<name>A0AAW9D1A8_BURTH</name>
<evidence type="ECO:0000313" key="2">
    <source>
        <dbReference type="Proteomes" id="UP001272137"/>
    </source>
</evidence>
<reference evidence="1" key="1">
    <citation type="submission" date="2018-08" db="EMBL/GenBank/DDBJ databases">
        <title>Identification of Burkholderia cepacia strains that express a Burkholderia pseudomallei-like capsular polysaccharide.</title>
        <authorList>
            <person name="Burtnick M.N."/>
            <person name="Vongsouvath M."/>
            <person name="Newton P."/>
            <person name="Wuthiekanun V."/>
            <person name="Limmathurotsakul D."/>
            <person name="Brett P.J."/>
            <person name="Chantratita N."/>
            <person name="Dance D.A."/>
        </authorList>
    </citation>
    <scope>NUCLEOTIDE SEQUENCE</scope>
    <source>
        <strain evidence="1">SBXCC001</strain>
    </source>
</reference>
<evidence type="ECO:0000313" key="1">
    <source>
        <dbReference type="EMBL" id="MDW9255078.1"/>
    </source>
</evidence>
<accession>A0AAW9D1A8</accession>
<protein>
    <submittedName>
        <fullName evidence="1">Transcriptional regulator, LysR family</fullName>
    </submittedName>
</protein>
<dbReference type="EMBL" id="QXCT01000002">
    <property type="protein sequence ID" value="MDW9255078.1"/>
    <property type="molecule type" value="Genomic_DNA"/>
</dbReference>
<gene>
    <name evidence="1" type="ORF">C7S16_2619</name>
</gene>
<dbReference type="AlphaFoldDB" id="A0AAW9D1A8"/>